<dbReference type="EMBL" id="WHUG01000004">
    <property type="protein sequence ID" value="MQA38813.1"/>
    <property type="molecule type" value="Genomic_DNA"/>
</dbReference>
<gene>
    <name evidence="1" type="ORF">GEV02_11665</name>
</gene>
<dbReference type="AlphaFoldDB" id="A0A6A7N199"/>
<keyword evidence="2" id="KW-1185">Reference proteome</keyword>
<accession>A0A6A7N199</accession>
<evidence type="ECO:0000313" key="1">
    <source>
        <dbReference type="EMBL" id="MQA38813.1"/>
    </source>
</evidence>
<proteinExistence type="predicted"/>
<name>A0A6A7N199_9BURK</name>
<sequence length="90" mass="9931">MHDYFTRWKSAPFQVGTNFESLSAPLQNGLRFFHPPLPANSSARLAVHLPSPDNLDGEANYRVYHVPGNADAIKCFASSRLGPAYPPVAY</sequence>
<reference evidence="1 2" key="1">
    <citation type="submission" date="2019-10" db="EMBL/GenBank/DDBJ databases">
        <title>Two novel species isolated from a subtropical stream in China.</title>
        <authorList>
            <person name="Lu H."/>
        </authorList>
    </citation>
    <scope>NUCLEOTIDE SEQUENCE [LARGE SCALE GENOMIC DNA]</scope>
    <source>
        <strain evidence="1 2">FT29W</strain>
    </source>
</reference>
<dbReference type="Proteomes" id="UP000440498">
    <property type="component" value="Unassembled WGS sequence"/>
</dbReference>
<organism evidence="1 2">
    <name type="scientific">Rugamonas aquatica</name>
    <dbReference type="NCBI Taxonomy" id="2743357"/>
    <lineage>
        <taxon>Bacteria</taxon>
        <taxon>Pseudomonadati</taxon>
        <taxon>Pseudomonadota</taxon>
        <taxon>Betaproteobacteria</taxon>
        <taxon>Burkholderiales</taxon>
        <taxon>Oxalobacteraceae</taxon>
        <taxon>Telluria group</taxon>
        <taxon>Rugamonas</taxon>
    </lineage>
</organism>
<protein>
    <submittedName>
        <fullName evidence="1">Uncharacterized protein</fullName>
    </submittedName>
</protein>
<evidence type="ECO:0000313" key="2">
    <source>
        <dbReference type="Proteomes" id="UP000440498"/>
    </source>
</evidence>
<comment type="caution">
    <text evidence="1">The sequence shown here is derived from an EMBL/GenBank/DDBJ whole genome shotgun (WGS) entry which is preliminary data.</text>
</comment>